<evidence type="ECO:0000313" key="1">
    <source>
        <dbReference type="EMBL" id="CDW21681.1"/>
    </source>
</evidence>
<dbReference type="EMBL" id="HACA01004320">
    <property type="protein sequence ID" value="CDW21681.1"/>
    <property type="molecule type" value="Transcribed_RNA"/>
</dbReference>
<accession>A0A0K2T886</accession>
<reference evidence="1" key="1">
    <citation type="submission" date="2014-05" db="EMBL/GenBank/DDBJ databases">
        <authorList>
            <person name="Chronopoulou M."/>
        </authorList>
    </citation>
    <scope>NUCLEOTIDE SEQUENCE</scope>
    <source>
        <tissue evidence="1">Whole organism</tissue>
    </source>
</reference>
<proteinExistence type="predicted"/>
<dbReference type="AlphaFoldDB" id="A0A0K2T886"/>
<organism evidence="1">
    <name type="scientific">Lepeophtheirus salmonis</name>
    <name type="common">Salmon louse</name>
    <name type="synonym">Caligus salmonis</name>
    <dbReference type="NCBI Taxonomy" id="72036"/>
    <lineage>
        <taxon>Eukaryota</taxon>
        <taxon>Metazoa</taxon>
        <taxon>Ecdysozoa</taxon>
        <taxon>Arthropoda</taxon>
        <taxon>Crustacea</taxon>
        <taxon>Multicrustacea</taxon>
        <taxon>Hexanauplia</taxon>
        <taxon>Copepoda</taxon>
        <taxon>Siphonostomatoida</taxon>
        <taxon>Caligidae</taxon>
        <taxon>Lepeophtheirus</taxon>
    </lineage>
</organism>
<protein>
    <submittedName>
        <fullName evidence="1">Uncharacterized protein</fullName>
    </submittedName>
</protein>
<name>A0A0K2T886_LEPSM</name>
<sequence>MVIPYYVNMSIRNSDDDSNHILKKSNIFLYKCQLYKELVFALQRVRLHDLLKNQNMY</sequence>